<evidence type="ECO:0000256" key="2">
    <source>
        <dbReference type="ARBA" id="ARBA00022723"/>
    </source>
</evidence>
<keyword evidence="6" id="KW-0539">Nucleus</keyword>
<dbReference type="PANTHER" id="PTHR16515">
    <property type="entry name" value="PR DOMAIN ZINC FINGER PROTEIN"/>
    <property type="match status" value="1"/>
</dbReference>
<dbReference type="AlphaFoldDB" id="W6U8G8"/>
<name>W6U8G8_ECHGR</name>
<comment type="caution">
    <text evidence="9">The sequence shown here is derived from an EMBL/GenBank/DDBJ whole genome shotgun (WGS) entry which is preliminary data.</text>
</comment>
<dbReference type="KEGG" id="egl:EGR_07614"/>
<organism evidence="9 10">
    <name type="scientific">Echinococcus granulosus</name>
    <name type="common">Hydatid tapeworm</name>
    <dbReference type="NCBI Taxonomy" id="6210"/>
    <lineage>
        <taxon>Eukaryota</taxon>
        <taxon>Metazoa</taxon>
        <taxon>Spiralia</taxon>
        <taxon>Lophotrochozoa</taxon>
        <taxon>Platyhelminthes</taxon>
        <taxon>Cestoda</taxon>
        <taxon>Eucestoda</taxon>
        <taxon>Cyclophyllidea</taxon>
        <taxon>Taeniidae</taxon>
        <taxon>Echinococcus</taxon>
        <taxon>Echinococcus granulosus group</taxon>
    </lineage>
</organism>
<dbReference type="PROSITE" id="PS50157">
    <property type="entry name" value="ZINC_FINGER_C2H2_2"/>
    <property type="match status" value="4"/>
</dbReference>
<evidence type="ECO:0000256" key="1">
    <source>
        <dbReference type="ARBA" id="ARBA00004123"/>
    </source>
</evidence>
<dbReference type="Proteomes" id="UP000019149">
    <property type="component" value="Unassembled WGS sequence"/>
</dbReference>
<comment type="subcellular location">
    <subcellularLocation>
        <location evidence="1">Nucleus</location>
    </subcellularLocation>
</comment>
<dbReference type="GO" id="GO:0010468">
    <property type="term" value="P:regulation of gene expression"/>
    <property type="evidence" value="ECO:0007669"/>
    <property type="project" value="TreeGrafter"/>
</dbReference>
<evidence type="ECO:0000256" key="5">
    <source>
        <dbReference type="ARBA" id="ARBA00022833"/>
    </source>
</evidence>
<dbReference type="STRING" id="6210.W6U8G8"/>
<protein>
    <submittedName>
        <fullName evidence="9">Zinc finger and BTB domain-containing protein 48</fullName>
    </submittedName>
</protein>
<feature type="domain" description="C2H2-type" evidence="8">
    <location>
        <begin position="241"/>
        <end position="269"/>
    </location>
</feature>
<feature type="domain" description="C2H2-type" evidence="8">
    <location>
        <begin position="63"/>
        <end position="86"/>
    </location>
</feature>
<dbReference type="EMBL" id="APAU02000082">
    <property type="protein sequence ID" value="EUB57523.1"/>
    <property type="molecule type" value="Genomic_DNA"/>
</dbReference>
<dbReference type="InterPro" id="IPR050331">
    <property type="entry name" value="Zinc_finger"/>
</dbReference>
<dbReference type="RefSeq" id="XP_024348719.1">
    <property type="nucleotide sequence ID" value="XM_024496863.1"/>
</dbReference>
<dbReference type="GO" id="GO:0008270">
    <property type="term" value="F:zinc ion binding"/>
    <property type="evidence" value="ECO:0007669"/>
    <property type="project" value="UniProtKB-KW"/>
</dbReference>
<keyword evidence="2" id="KW-0479">Metal-binding</keyword>
<accession>W6U8G8</accession>
<proteinExistence type="predicted"/>
<gene>
    <name evidence="9" type="ORF">EGR_07614</name>
</gene>
<evidence type="ECO:0000256" key="7">
    <source>
        <dbReference type="PROSITE-ProRule" id="PRU00042"/>
    </source>
</evidence>
<reference evidence="9 10" key="1">
    <citation type="journal article" date="2013" name="Nat. Genet.">
        <title>The genome of the hydatid tapeworm Echinococcus granulosus.</title>
        <authorList>
            <person name="Zheng H."/>
            <person name="Zhang W."/>
            <person name="Zhang L."/>
            <person name="Zhang Z."/>
            <person name="Li J."/>
            <person name="Lu G."/>
            <person name="Zhu Y."/>
            <person name="Wang Y."/>
            <person name="Huang Y."/>
            <person name="Liu J."/>
            <person name="Kang H."/>
            <person name="Chen J."/>
            <person name="Wang L."/>
            <person name="Chen A."/>
            <person name="Yu S."/>
            <person name="Gao Z."/>
            <person name="Jin L."/>
            <person name="Gu W."/>
            <person name="Wang Z."/>
            <person name="Zhao L."/>
            <person name="Shi B."/>
            <person name="Wen H."/>
            <person name="Lin R."/>
            <person name="Jones M.K."/>
            <person name="Brejova B."/>
            <person name="Vinar T."/>
            <person name="Zhao G."/>
            <person name="McManus D.P."/>
            <person name="Chen Z."/>
            <person name="Zhou Y."/>
            <person name="Wang S."/>
        </authorList>
    </citation>
    <scope>NUCLEOTIDE SEQUENCE [LARGE SCALE GENOMIC DNA]</scope>
</reference>
<keyword evidence="4 7" id="KW-0863">Zinc-finger</keyword>
<dbReference type="Gene3D" id="3.30.160.60">
    <property type="entry name" value="Classic Zinc Finger"/>
    <property type="match status" value="2"/>
</dbReference>
<evidence type="ECO:0000256" key="6">
    <source>
        <dbReference type="ARBA" id="ARBA00023242"/>
    </source>
</evidence>
<feature type="domain" description="C2H2-type" evidence="8">
    <location>
        <begin position="34"/>
        <end position="62"/>
    </location>
</feature>
<feature type="domain" description="C2H2-type" evidence="8">
    <location>
        <begin position="147"/>
        <end position="170"/>
    </location>
</feature>
<dbReference type="InterPro" id="IPR013087">
    <property type="entry name" value="Znf_C2H2_type"/>
</dbReference>
<dbReference type="CTD" id="36343329"/>
<dbReference type="InterPro" id="IPR036236">
    <property type="entry name" value="Znf_C2H2_sf"/>
</dbReference>
<evidence type="ECO:0000256" key="3">
    <source>
        <dbReference type="ARBA" id="ARBA00022737"/>
    </source>
</evidence>
<keyword evidence="3" id="KW-0677">Repeat</keyword>
<evidence type="ECO:0000313" key="10">
    <source>
        <dbReference type="Proteomes" id="UP000019149"/>
    </source>
</evidence>
<dbReference type="SUPFAM" id="SSF57667">
    <property type="entry name" value="beta-beta-alpha zinc fingers"/>
    <property type="match status" value="1"/>
</dbReference>
<dbReference type="PROSITE" id="PS00028">
    <property type="entry name" value="ZINC_FINGER_C2H2_1"/>
    <property type="match status" value="2"/>
</dbReference>
<dbReference type="GeneID" id="36343329"/>
<evidence type="ECO:0000256" key="4">
    <source>
        <dbReference type="ARBA" id="ARBA00022771"/>
    </source>
</evidence>
<evidence type="ECO:0000313" key="9">
    <source>
        <dbReference type="EMBL" id="EUB57523.1"/>
    </source>
</evidence>
<dbReference type="OrthoDB" id="654211at2759"/>
<evidence type="ECO:0000259" key="8">
    <source>
        <dbReference type="PROSITE" id="PS50157"/>
    </source>
</evidence>
<keyword evidence="10" id="KW-1185">Reference proteome</keyword>
<dbReference type="PANTHER" id="PTHR16515:SF49">
    <property type="entry name" value="GASTRULA ZINC FINGER PROTEIN XLCGF49.1-LIKE-RELATED"/>
    <property type="match status" value="1"/>
</dbReference>
<dbReference type="SMART" id="SM00355">
    <property type="entry name" value="ZnF_C2H2"/>
    <property type="match status" value="6"/>
</dbReference>
<keyword evidence="5" id="KW-0862">Zinc</keyword>
<dbReference type="GO" id="GO:0005634">
    <property type="term" value="C:nucleus"/>
    <property type="evidence" value="ECO:0007669"/>
    <property type="project" value="UniProtKB-SubCell"/>
</dbReference>
<sequence length="351" mass="40125">MACSGTSPSCGKVLKSADTLQNHVNVKHRDFHLHICCVCTRPFLNMQGLKVNIRRSHEGVKPYQCDHCNSTFDRNYDLRRRVKNVHEIPIRVNQESPGLRPLTIPKPYEGTTCGTAFIWHCELETHMKEAHCVNSKNARREGVFLRFSCQLCDEKFILENELKEHTSLLHLKGLKVEKEDEDEDVKAPTYMNSVDAALGHLFRTLSAGQLDRGTEWCFNDRHPLNDATLPSDANGPPLVRIPCFHCFESFLLQSELVEHMQLSHSVKLESPTQSRTQALRLSEVPSGLHLAHRAGTARAHPTWHFTSFRVSRLLQEFRHNGQLNRSYLHETSFLRAFLLLTRNKCDLAGSQ</sequence>